<proteinExistence type="predicted"/>
<evidence type="ECO:0000313" key="2">
    <source>
        <dbReference type="Proteomes" id="UP000297245"/>
    </source>
</evidence>
<dbReference type="EMBL" id="ML180023">
    <property type="protein sequence ID" value="THU79453.1"/>
    <property type="molecule type" value="Genomic_DNA"/>
</dbReference>
<dbReference type="Proteomes" id="UP000297245">
    <property type="component" value="Unassembled WGS sequence"/>
</dbReference>
<sequence length="108" mass="12141">METTTSSCFIPSSDTSSSTFNLKSHINLHAGGLPQKLDCTVLPESNTPLVTGETMHIDWIDKAIFSFIRQQAHTPITYEWSSSFEREQDGEAILKTPWMKCIPNHSKL</sequence>
<gene>
    <name evidence="1" type="ORF">K435DRAFT_875442</name>
</gene>
<reference evidence="1 2" key="1">
    <citation type="journal article" date="2019" name="Nat. Ecol. Evol.">
        <title>Megaphylogeny resolves global patterns of mushroom evolution.</title>
        <authorList>
            <person name="Varga T."/>
            <person name="Krizsan K."/>
            <person name="Foldi C."/>
            <person name="Dima B."/>
            <person name="Sanchez-Garcia M."/>
            <person name="Sanchez-Ramirez S."/>
            <person name="Szollosi G.J."/>
            <person name="Szarkandi J.G."/>
            <person name="Papp V."/>
            <person name="Albert L."/>
            <person name="Andreopoulos W."/>
            <person name="Angelini C."/>
            <person name="Antonin V."/>
            <person name="Barry K.W."/>
            <person name="Bougher N.L."/>
            <person name="Buchanan P."/>
            <person name="Buyck B."/>
            <person name="Bense V."/>
            <person name="Catcheside P."/>
            <person name="Chovatia M."/>
            <person name="Cooper J."/>
            <person name="Damon W."/>
            <person name="Desjardin D."/>
            <person name="Finy P."/>
            <person name="Geml J."/>
            <person name="Haridas S."/>
            <person name="Hughes K."/>
            <person name="Justo A."/>
            <person name="Karasinski D."/>
            <person name="Kautmanova I."/>
            <person name="Kiss B."/>
            <person name="Kocsube S."/>
            <person name="Kotiranta H."/>
            <person name="LaButti K.M."/>
            <person name="Lechner B.E."/>
            <person name="Liimatainen K."/>
            <person name="Lipzen A."/>
            <person name="Lukacs Z."/>
            <person name="Mihaltcheva S."/>
            <person name="Morgado L.N."/>
            <person name="Niskanen T."/>
            <person name="Noordeloos M.E."/>
            <person name="Ohm R.A."/>
            <person name="Ortiz-Santana B."/>
            <person name="Ovrebo C."/>
            <person name="Racz N."/>
            <person name="Riley R."/>
            <person name="Savchenko A."/>
            <person name="Shiryaev A."/>
            <person name="Soop K."/>
            <person name="Spirin V."/>
            <person name="Szebenyi C."/>
            <person name="Tomsovsky M."/>
            <person name="Tulloss R.E."/>
            <person name="Uehling J."/>
            <person name="Grigoriev I.V."/>
            <person name="Vagvolgyi C."/>
            <person name="Papp T."/>
            <person name="Martin F.M."/>
            <person name="Miettinen O."/>
            <person name="Hibbett D.S."/>
            <person name="Nagy L.G."/>
        </authorList>
    </citation>
    <scope>NUCLEOTIDE SEQUENCE [LARGE SCALE GENOMIC DNA]</scope>
    <source>
        <strain evidence="1 2">CBS 962.96</strain>
    </source>
</reference>
<dbReference type="AlphaFoldDB" id="A0A4S8KUK8"/>
<organism evidence="1 2">
    <name type="scientific">Dendrothele bispora (strain CBS 962.96)</name>
    <dbReference type="NCBI Taxonomy" id="1314807"/>
    <lineage>
        <taxon>Eukaryota</taxon>
        <taxon>Fungi</taxon>
        <taxon>Dikarya</taxon>
        <taxon>Basidiomycota</taxon>
        <taxon>Agaricomycotina</taxon>
        <taxon>Agaricomycetes</taxon>
        <taxon>Agaricomycetidae</taxon>
        <taxon>Agaricales</taxon>
        <taxon>Agaricales incertae sedis</taxon>
        <taxon>Dendrothele</taxon>
    </lineage>
</organism>
<protein>
    <submittedName>
        <fullName evidence="1">Uncharacterized protein</fullName>
    </submittedName>
</protein>
<keyword evidence="2" id="KW-1185">Reference proteome</keyword>
<accession>A0A4S8KUK8</accession>
<name>A0A4S8KUK8_DENBC</name>
<evidence type="ECO:0000313" key="1">
    <source>
        <dbReference type="EMBL" id="THU79453.1"/>
    </source>
</evidence>